<accession>A0ABP7VLV5</accession>
<evidence type="ECO:0000313" key="3">
    <source>
        <dbReference type="Proteomes" id="UP001499984"/>
    </source>
</evidence>
<name>A0ABP7VLV5_9ACTN</name>
<dbReference type="Proteomes" id="UP001499984">
    <property type="component" value="Unassembled WGS sequence"/>
</dbReference>
<protein>
    <recommendedName>
        <fullName evidence="4">DUF4287 domain-containing protein</fullName>
    </recommendedName>
</protein>
<gene>
    <name evidence="2" type="ORF">GCM10022233_52920</name>
</gene>
<evidence type="ECO:0000313" key="2">
    <source>
        <dbReference type="EMBL" id="GAA4069984.1"/>
    </source>
</evidence>
<reference evidence="3" key="1">
    <citation type="journal article" date="2019" name="Int. J. Syst. Evol. Microbiol.">
        <title>The Global Catalogue of Microorganisms (GCM) 10K type strain sequencing project: providing services to taxonomists for standard genome sequencing and annotation.</title>
        <authorList>
            <consortium name="The Broad Institute Genomics Platform"/>
            <consortium name="The Broad Institute Genome Sequencing Center for Infectious Disease"/>
            <person name="Wu L."/>
            <person name="Ma J."/>
        </authorList>
    </citation>
    <scope>NUCLEOTIDE SEQUENCE [LARGE SCALE GENOMIC DNA]</scope>
    <source>
        <strain evidence="3">JCM 16925</strain>
    </source>
</reference>
<dbReference type="RefSeq" id="WP_345015976.1">
    <property type="nucleotide sequence ID" value="NZ_BAAAZY010000012.1"/>
</dbReference>
<dbReference type="EMBL" id="BAAAZY010000012">
    <property type="protein sequence ID" value="GAA4069984.1"/>
    <property type="molecule type" value="Genomic_DNA"/>
</dbReference>
<comment type="caution">
    <text evidence="2">The sequence shown here is derived from an EMBL/GenBank/DDBJ whole genome shotgun (WGS) entry which is preliminary data.</text>
</comment>
<sequence length="104" mass="11643">MRTDTENPDATLFGKPFSAEEMKQLIGPPKDLRPYSATHDALGVFVADVWQEAMGVEIKGYAQVWLVLRTRHRGMRPHAADVRTLPLGRDPGPRPPCPTSPHTW</sequence>
<proteinExistence type="predicted"/>
<evidence type="ECO:0008006" key="4">
    <source>
        <dbReference type="Google" id="ProtNLM"/>
    </source>
</evidence>
<evidence type="ECO:0000256" key="1">
    <source>
        <dbReference type="SAM" id="MobiDB-lite"/>
    </source>
</evidence>
<organism evidence="2 3">
    <name type="scientific">Streptomyces shaanxiensis</name>
    <dbReference type="NCBI Taxonomy" id="653357"/>
    <lineage>
        <taxon>Bacteria</taxon>
        <taxon>Bacillati</taxon>
        <taxon>Actinomycetota</taxon>
        <taxon>Actinomycetes</taxon>
        <taxon>Kitasatosporales</taxon>
        <taxon>Streptomycetaceae</taxon>
        <taxon>Streptomyces</taxon>
    </lineage>
</organism>
<feature type="region of interest" description="Disordered" evidence="1">
    <location>
        <begin position="79"/>
        <end position="104"/>
    </location>
</feature>
<keyword evidence="3" id="KW-1185">Reference proteome</keyword>
<feature type="compositionally biased region" description="Pro residues" evidence="1">
    <location>
        <begin position="93"/>
        <end position="104"/>
    </location>
</feature>